<name>A0ABX1EB30_9PROT</name>
<dbReference type="Pfam" id="PF02627">
    <property type="entry name" value="CMD"/>
    <property type="match status" value="1"/>
</dbReference>
<dbReference type="InterPro" id="IPR029032">
    <property type="entry name" value="AhpD-like"/>
</dbReference>
<dbReference type="PANTHER" id="PTHR34846">
    <property type="entry name" value="4-CARBOXYMUCONOLACTONE DECARBOXYLASE FAMILY PROTEIN (AFU_ORTHOLOGUE AFUA_6G11590)"/>
    <property type="match status" value="1"/>
</dbReference>
<dbReference type="Gene3D" id="1.20.1290.10">
    <property type="entry name" value="AhpD-like"/>
    <property type="match status" value="1"/>
</dbReference>
<organism evidence="2 3">
    <name type="scientific">Falsiroseomonas selenitidurans</name>
    <dbReference type="NCBI Taxonomy" id="2716335"/>
    <lineage>
        <taxon>Bacteria</taxon>
        <taxon>Pseudomonadati</taxon>
        <taxon>Pseudomonadota</taxon>
        <taxon>Alphaproteobacteria</taxon>
        <taxon>Acetobacterales</taxon>
        <taxon>Roseomonadaceae</taxon>
        <taxon>Falsiroseomonas</taxon>
    </lineage>
</organism>
<evidence type="ECO:0000313" key="3">
    <source>
        <dbReference type="Proteomes" id="UP000787635"/>
    </source>
</evidence>
<gene>
    <name evidence="2" type="ORF">HEQ75_26330</name>
</gene>
<dbReference type="InterPro" id="IPR003779">
    <property type="entry name" value="CMD-like"/>
</dbReference>
<feature type="domain" description="Carboxymuconolactone decarboxylase-like" evidence="1">
    <location>
        <begin position="42"/>
        <end position="124"/>
    </location>
</feature>
<dbReference type="Proteomes" id="UP000787635">
    <property type="component" value="Unassembled WGS sequence"/>
</dbReference>
<dbReference type="EMBL" id="JAAVNE010000082">
    <property type="protein sequence ID" value="NKC34396.1"/>
    <property type="molecule type" value="Genomic_DNA"/>
</dbReference>
<evidence type="ECO:0000313" key="2">
    <source>
        <dbReference type="EMBL" id="NKC34396.1"/>
    </source>
</evidence>
<accession>A0ABX1EB30</accession>
<dbReference type="RefSeq" id="WP_168035103.1">
    <property type="nucleotide sequence ID" value="NZ_JAAVNE010000082.1"/>
</dbReference>
<reference evidence="2 3" key="1">
    <citation type="submission" date="2020-03" db="EMBL/GenBank/DDBJ databases">
        <title>Roseomonas selenitidurans sp. nov. isolated from urban soil.</title>
        <authorList>
            <person name="Liu H."/>
        </authorList>
    </citation>
    <scope>NUCLEOTIDE SEQUENCE [LARGE SCALE GENOMIC DNA]</scope>
    <source>
        <strain evidence="2 3">BU-1</strain>
    </source>
</reference>
<protein>
    <submittedName>
        <fullName evidence="2">Carboxymuconolactone decarboxylase family protein</fullName>
    </submittedName>
</protein>
<evidence type="ECO:0000259" key="1">
    <source>
        <dbReference type="Pfam" id="PF02627"/>
    </source>
</evidence>
<proteinExistence type="predicted"/>
<keyword evidence="3" id="KW-1185">Reference proteome</keyword>
<sequence>MARLTLPEEADRTPDQQAVCAEAVSGLRGRVPAPMIAWVRNPELARRAQKLGELLRYQTTLEPKLSELAILVTARHWTSHYEWTVHKREGLKAGMDPAVVQAIAARQEPVLADARERAVYDVARTLVGTARLPQALHDHGTAVLGERGMVELVALLGYYSMVALTLNAFEIGLPDAHAPELEEPEREEAP</sequence>
<dbReference type="PANTHER" id="PTHR34846:SF11">
    <property type="entry name" value="4-CARBOXYMUCONOLACTONE DECARBOXYLASE FAMILY PROTEIN (AFU_ORTHOLOGUE AFUA_6G11590)"/>
    <property type="match status" value="1"/>
</dbReference>
<comment type="caution">
    <text evidence="2">The sequence shown here is derived from an EMBL/GenBank/DDBJ whole genome shotgun (WGS) entry which is preliminary data.</text>
</comment>
<dbReference type="SUPFAM" id="SSF69118">
    <property type="entry name" value="AhpD-like"/>
    <property type="match status" value="1"/>
</dbReference>